<dbReference type="Gene3D" id="3.10.450.50">
    <property type="match status" value="1"/>
</dbReference>
<dbReference type="InterPro" id="IPR046860">
    <property type="entry name" value="SnoaL_5"/>
</dbReference>
<dbReference type="SUPFAM" id="SSF54427">
    <property type="entry name" value="NTF2-like"/>
    <property type="match status" value="1"/>
</dbReference>
<evidence type="ECO:0000259" key="1">
    <source>
        <dbReference type="Pfam" id="PF20409"/>
    </source>
</evidence>
<protein>
    <recommendedName>
        <fullName evidence="1">SnoaL-like domain-containing protein</fullName>
    </recommendedName>
</protein>
<name>A0A075JYC3_9GAMM</name>
<evidence type="ECO:0000313" key="2">
    <source>
        <dbReference type="EMBL" id="AIF46452.1"/>
    </source>
</evidence>
<sequence length="124" mass="13832">MSTEAVAKRLVAMCRHGQFEEAQHELYAKDAVSIEPEAMANGPMGNVQGLDAILEKGKRFQAGVTQLHGIEVSDPLIAGNWFSVVMTMDVTMKEYGRLTMTEICVYHVKDDKITREQFFYDTGG</sequence>
<dbReference type="PATRIC" id="fig|1217721.7.peg.805"/>
<dbReference type="OrthoDB" id="336094at2"/>
<reference evidence="2 3" key="1">
    <citation type="submission" date="2014-07" db="EMBL/GenBank/DDBJ databases">
        <title>Complete Genome Sequence of Dyella japonica Strain A8 Isolated from Malaysian Tropical Soil.</title>
        <authorList>
            <person name="Hui R.K.H."/>
            <person name="Chen J.-W."/>
            <person name="Chan K.-G."/>
            <person name="Leung F.C.C."/>
        </authorList>
    </citation>
    <scope>NUCLEOTIDE SEQUENCE [LARGE SCALE GENOMIC DNA]</scope>
    <source>
        <strain evidence="2 3">A8</strain>
    </source>
</reference>
<dbReference type="RefSeq" id="WP_019465015.1">
    <property type="nucleotide sequence ID" value="NZ_ALOY01000145.1"/>
</dbReference>
<dbReference type="KEGG" id="dja:HY57_03845"/>
<dbReference type="InterPro" id="IPR032710">
    <property type="entry name" value="NTF2-like_dom_sf"/>
</dbReference>
<dbReference type="Pfam" id="PF20409">
    <property type="entry name" value="SnoaL_5"/>
    <property type="match status" value="1"/>
</dbReference>
<dbReference type="AlphaFoldDB" id="A0A075JYC3"/>
<feature type="domain" description="SnoaL-like" evidence="1">
    <location>
        <begin position="1"/>
        <end position="120"/>
    </location>
</feature>
<proteinExistence type="predicted"/>
<evidence type="ECO:0000313" key="3">
    <source>
        <dbReference type="Proteomes" id="UP000027987"/>
    </source>
</evidence>
<dbReference type="Proteomes" id="UP000027987">
    <property type="component" value="Chromosome"/>
</dbReference>
<gene>
    <name evidence="2" type="ORF">HY57_03845</name>
</gene>
<organism evidence="2 3">
    <name type="scientific">Dyella japonica A8</name>
    <dbReference type="NCBI Taxonomy" id="1217721"/>
    <lineage>
        <taxon>Bacteria</taxon>
        <taxon>Pseudomonadati</taxon>
        <taxon>Pseudomonadota</taxon>
        <taxon>Gammaproteobacteria</taxon>
        <taxon>Lysobacterales</taxon>
        <taxon>Rhodanobacteraceae</taxon>
        <taxon>Dyella</taxon>
    </lineage>
</organism>
<accession>A0A075JYC3</accession>
<dbReference type="HOGENOM" id="CLU_151236_0_0_6"/>
<keyword evidence="3" id="KW-1185">Reference proteome</keyword>
<dbReference type="STRING" id="1217721.HY57_03845"/>
<dbReference type="EMBL" id="CP008884">
    <property type="protein sequence ID" value="AIF46452.1"/>
    <property type="molecule type" value="Genomic_DNA"/>
</dbReference>